<feature type="compositionally biased region" description="Polar residues" evidence="1">
    <location>
        <begin position="280"/>
        <end position="301"/>
    </location>
</feature>
<evidence type="ECO:0000313" key="3">
    <source>
        <dbReference type="EMBL" id="KAF5360596.1"/>
    </source>
</evidence>
<comment type="caution">
    <text evidence="3">The sequence shown here is derived from an EMBL/GenBank/DDBJ whole genome shotgun (WGS) entry which is preliminary data.</text>
</comment>
<proteinExistence type="predicted"/>
<dbReference type="PROSITE" id="PS50097">
    <property type="entry name" value="BTB"/>
    <property type="match status" value="1"/>
</dbReference>
<dbReference type="InterPro" id="IPR000210">
    <property type="entry name" value="BTB/POZ_dom"/>
</dbReference>
<evidence type="ECO:0000256" key="1">
    <source>
        <dbReference type="SAM" id="MobiDB-lite"/>
    </source>
</evidence>
<dbReference type="Gene3D" id="3.30.710.10">
    <property type="entry name" value="Potassium Channel Kv1.1, Chain A"/>
    <property type="match status" value="1"/>
</dbReference>
<dbReference type="OrthoDB" id="8117402at2759"/>
<sequence length="436" mass="49019">MAHSPSNILPGPSADRPVLSRKRTRCDSLENTGRPEKHNKAMVQSFRRDDTYYFEDGSCVLLVEDALFNVHRTVLCKDSSSFRAMFSLPPGERPVEGSSDDNPIILTGDTASDFRHFLWTLYALPSELSVVTSPAADLDQLVAIARIANKYAFKSTEIWILDAIEKYVDRKPSPIIPTSAYGVPFTHLATISPAYNPRIENAEQLTRLIRLAQMCNHERLLNTMIQLLRSLMVGSVQYAYLAMTLADELGLRALRGVAYLEVMQKAVIVRSPPVDVIHKASTNTQPSLTPDDGSGSSTLVNPSGVEDKRRISLTSQQQLRLLAGYYRLTETWEELRRTPPHFDHAVSCDATWHQHGCTQSWLEFWKEKARGDVLLGLGLADVIGRLKQISKDYDRWGSATYMHHDCRQAARRSINEVIKRVEDALPDYFSDADIAD</sequence>
<name>A0A8H5G972_9AGAR</name>
<feature type="region of interest" description="Disordered" evidence="1">
    <location>
        <begin position="1"/>
        <end position="22"/>
    </location>
</feature>
<dbReference type="Proteomes" id="UP000559027">
    <property type="component" value="Unassembled WGS sequence"/>
</dbReference>
<reference evidence="3 4" key="1">
    <citation type="journal article" date="2020" name="ISME J.">
        <title>Uncovering the hidden diversity of litter-decomposition mechanisms in mushroom-forming fungi.</title>
        <authorList>
            <person name="Floudas D."/>
            <person name="Bentzer J."/>
            <person name="Ahren D."/>
            <person name="Johansson T."/>
            <person name="Persson P."/>
            <person name="Tunlid A."/>
        </authorList>
    </citation>
    <scope>NUCLEOTIDE SEQUENCE [LARGE SCALE GENOMIC DNA]</scope>
    <source>
        <strain evidence="3 4">CBS 146.42</strain>
    </source>
</reference>
<dbReference type="Pfam" id="PF00651">
    <property type="entry name" value="BTB"/>
    <property type="match status" value="1"/>
</dbReference>
<dbReference type="AlphaFoldDB" id="A0A8H5G972"/>
<dbReference type="SMART" id="SM00225">
    <property type="entry name" value="BTB"/>
    <property type="match status" value="1"/>
</dbReference>
<protein>
    <recommendedName>
        <fullName evidence="2">BTB domain-containing protein</fullName>
    </recommendedName>
</protein>
<evidence type="ECO:0000313" key="4">
    <source>
        <dbReference type="Proteomes" id="UP000559027"/>
    </source>
</evidence>
<feature type="domain" description="BTB" evidence="2">
    <location>
        <begin position="57"/>
        <end position="130"/>
    </location>
</feature>
<feature type="region of interest" description="Disordered" evidence="1">
    <location>
        <begin position="280"/>
        <end position="303"/>
    </location>
</feature>
<evidence type="ECO:0000259" key="2">
    <source>
        <dbReference type="PROSITE" id="PS50097"/>
    </source>
</evidence>
<dbReference type="SUPFAM" id="SSF54695">
    <property type="entry name" value="POZ domain"/>
    <property type="match status" value="1"/>
</dbReference>
<accession>A0A8H5G972</accession>
<organism evidence="3 4">
    <name type="scientific">Leucocoprinus leucothites</name>
    <dbReference type="NCBI Taxonomy" id="201217"/>
    <lineage>
        <taxon>Eukaryota</taxon>
        <taxon>Fungi</taxon>
        <taxon>Dikarya</taxon>
        <taxon>Basidiomycota</taxon>
        <taxon>Agaricomycotina</taxon>
        <taxon>Agaricomycetes</taxon>
        <taxon>Agaricomycetidae</taxon>
        <taxon>Agaricales</taxon>
        <taxon>Agaricineae</taxon>
        <taxon>Agaricaceae</taxon>
        <taxon>Leucocoprinus</taxon>
    </lineage>
</organism>
<dbReference type="InterPro" id="IPR011333">
    <property type="entry name" value="SKP1/BTB/POZ_sf"/>
</dbReference>
<dbReference type="CDD" id="cd18186">
    <property type="entry name" value="BTB_POZ_ZBTB_KLHL-like"/>
    <property type="match status" value="1"/>
</dbReference>
<keyword evidence="4" id="KW-1185">Reference proteome</keyword>
<dbReference type="EMBL" id="JAACJO010000003">
    <property type="protein sequence ID" value="KAF5360596.1"/>
    <property type="molecule type" value="Genomic_DNA"/>
</dbReference>
<gene>
    <name evidence="3" type="ORF">D9756_005040</name>
</gene>